<dbReference type="SMART" id="SM00091">
    <property type="entry name" value="PAS"/>
    <property type="match status" value="1"/>
</dbReference>
<evidence type="ECO:0008006" key="5">
    <source>
        <dbReference type="Google" id="ProtNLM"/>
    </source>
</evidence>
<dbReference type="InterPro" id="IPR000014">
    <property type="entry name" value="PAS"/>
</dbReference>
<dbReference type="Gene3D" id="3.30.450.20">
    <property type="entry name" value="PAS domain"/>
    <property type="match status" value="1"/>
</dbReference>
<dbReference type="SUPFAM" id="SSF55785">
    <property type="entry name" value="PYP-like sensor domain (PAS domain)"/>
    <property type="match status" value="1"/>
</dbReference>
<dbReference type="PANTHER" id="PTHR44757:SF2">
    <property type="entry name" value="BIOFILM ARCHITECTURE MAINTENANCE PROTEIN MBAA"/>
    <property type="match status" value="1"/>
</dbReference>
<dbReference type="InterPro" id="IPR013656">
    <property type="entry name" value="PAS_4"/>
</dbReference>
<dbReference type="STRING" id="1192034.CAP_5579"/>
<dbReference type="Proteomes" id="UP000019678">
    <property type="component" value="Unassembled WGS sequence"/>
</dbReference>
<feature type="domain" description="PAC" evidence="2">
    <location>
        <begin position="150"/>
        <end position="201"/>
    </location>
</feature>
<dbReference type="CDD" id="cd00130">
    <property type="entry name" value="PAS"/>
    <property type="match status" value="1"/>
</dbReference>
<feature type="domain" description="PAS" evidence="1">
    <location>
        <begin position="77"/>
        <end position="147"/>
    </location>
</feature>
<dbReference type="InterPro" id="IPR000700">
    <property type="entry name" value="PAS-assoc_C"/>
</dbReference>
<dbReference type="AlphaFoldDB" id="A0A017T475"/>
<dbReference type="InterPro" id="IPR035965">
    <property type="entry name" value="PAS-like_dom_sf"/>
</dbReference>
<dbReference type="PROSITE" id="PS50112">
    <property type="entry name" value="PAS"/>
    <property type="match status" value="1"/>
</dbReference>
<accession>A0A017T475</accession>
<dbReference type="eggNOG" id="COG2202">
    <property type="taxonomic scope" value="Bacteria"/>
</dbReference>
<keyword evidence="4" id="KW-1185">Reference proteome</keyword>
<name>A0A017T475_9BACT</name>
<evidence type="ECO:0000313" key="3">
    <source>
        <dbReference type="EMBL" id="EYF03386.1"/>
    </source>
</evidence>
<sequence>MLFPPEIPAEHRRFGLLSILRVDLQSSRTAALTSAGQRLLCRWTYTIVRSAEGGEAEIVGEIDPEGDVRLEETLAHSRAVLTSVVEHAPSLIYVKDVQGRYVMVKARALRAMKRTLPEMLGKTDEAFFPPEITAQVKAQDRAVLAAKGPVAFEYAVAMPGGERHVLITKFPVVDSAGVTLGLCGIGTDVTDRKRAEAERNEMQQALASALPSPRPWCARMPRSQG</sequence>
<comment type="caution">
    <text evidence="3">The sequence shown here is derived from an EMBL/GenBank/DDBJ whole genome shotgun (WGS) entry which is preliminary data.</text>
</comment>
<dbReference type="EMBL" id="ASRX01000047">
    <property type="protein sequence ID" value="EYF03386.1"/>
    <property type="molecule type" value="Genomic_DNA"/>
</dbReference>
<reference evidence="3 4" key="1">
    <citation type="submission" date="2013-05" db="EMBL/GenBank/DDBJ databases">
        <title>Genome assembly of Chondromyces apiculatus DSM 436.</title>
        <authorList>
            <person name="Sharma G."/>
            <person name="Khatri I."/>
            <person name="Kaur C."/>
            <person name="Mayilraj S."/>
            <person name="Subramanian S."/>
        </authorList>
    </citation>
    <scope>NUCLEOTIDE SEQUENCE [LARGE SCALE GENOMIC DNA]</scope>
    <source>
        <strain evidence="3 4">DSM 436</strain>
    </source>
</reference>
<dbReference type="OrthoDB" id="6231at2"/>
<dbReference type="NCBIfam" id="TIGR00229">
    <property type="entry name" value="sensory_box"/>
    <property type="match status" value="1"/>
</dbReference>
<dbReference type="PROSITE" id="PS50113">
    <property type="entry name" value="PAC"/>
    <property type="match status" value="1"/>
</dbReference>
<dbReference type="PANTHER" id="PTHR44757">
    <property type="entry name" value="DIGUANYLATE CYCLASE DGCP"/>
    <property type="match status" value="1"/>
</dbReference>
<dbReference type="InterPro" id="IPR052155">
    <property type="entry name" value="Biofilm_reg_signaling"/>
</dbReference>
<organism evidence="3 4">
    <name type="scientific">Chondromyces apiculatus DSM 436</name>
    <dbReference type="NCBI Taxonomy" id="1192034"/>
    <lineage>
        <taxon>Bacteria</taxon>
        <taxon>Pseudomonadati</taxon>
        <taxon>Myxococcota</taxon>
        <taxon>Polyangia</taxon>
        <taxon>Polyangiales</taxon>
        <taxon>Polyangiaceae</taxon>
        <taxon>Chondromyces</taxon>
    </lineage>
</organism>
<dbReference type="Pfam" id="PF08448">
    <property type="entry name" value="PAS_4"/>
    <property type="match status" value="1"/>
</dbReference>
<evidence type="ECO:0000313" key="4">
    <source>
        <dbReference type="Proteomes" id="UP000019678"/>
    </source>
</evidence>
<evidence type="ECO:0000259" key="2">
    <source>
        <dbReference type="PROSITE" id="PS50113"/>
    </source>
</evidence>
<gene>
    <name evidence="3" type="ORF">CAP_5579</name>
</gene>
<evidence type="ECO:0000259" key="1">
    <source>
        <dbReference type="PROSITE" id="PS50112"/>
    </source>
</evidence>
<proteinExistence type="predicted"/>
<protein>
    <recommendedName>
        <fullName evidence="5">PAC domain-containing protein</fullName>
    </recommendedName>
</protein>